<dbReference type="InterPro" id="IPR029519">
    <property type="entry name" value="RdCVF2"/>
</dbReference>
<dbReference type="AlphaFoldDB" id="A0A1W7RA19"/>
<dbReference type="Pfam" id="PF13905">
    <property type="entry name" value="Thioredoxin_8"/>
    <property type="match status" value="1"/>
</dbReference>
<dbReference type="InterPro" id="IPR036249">
    <property type="entry name" value="Thioredoxin-like_sf"/>
</dbReference>
<sequence length="143" mass="16064">MEYIKGKTLVKKDKTEVGADESLADVEIVGFYFSAHWCPPCRAFTPVLADAYEEMKESGSKFEVVFVTSDRDEQSMYDYMKECHGDWLAVPFGSETIRDLKQKYSVTGIPTLVIVKKDGTLITKDGRSAVQSNGAQAYKSWVK</sequence>
<feature type="domain" description="Thioredoxin" evidence="1">
    <location>
        <begin position="1"/>
        <end position="143"/>
    </location>
</feature>
<dbReference type="CDD" id="cd02964">
    <property type="entry name" value="TryX_like_family"/>
    <property type="match status" value="1"/>
</dbReference>
<dbReference type="PANTHER" id="PTHR46762">
    <property type="entry name" value="NUCLEOREDOXIN-LIKE PROTEIN 2"/>
    <property type="match status" value="1"/>
</dbReference>
<dbReference type="GO" id="GO:0045494">
    <property type="term" value="P:photoreceptor cell maintenance"/>
    <property type="evidence" value="ECO:0007669"/>
    <property type="project" value="InterPro"/>
</dbReference>
<dbReference type="GO" id="GO:0007600">
    <property type="term" value="P:sensory perception"/>
    <property type="evidence" value="ECO:0007669"/>
    <property type="project" value="InterPro"/>
</dbReference>
<evidence type="ECO:0000313" key="2">
    <source>
        <dbReference type="EMBL" id="JAV47984.1"/>
    </source>
</evidence>
<proteinExistence type="predicted"/>
<name>A0A1W7RA19_9SCOR</name>
<organism evidence="2">
    <name type="scientific">Hadrurus spadix</name>
    <dbReference type="NCBI Taxonomy" id="141984"/>
    <lineage>
        <taxon>Eukaryota</taxon>
        <taxon>Metazoa</taxon>
        <taxon>Ecdysozoa</taxon>
        <taxon>Arthropoda</taxon>
        <taxon>Chelicerata</taxon>
        <taxon>Arachnida</taxon>
        <taxon>Scorpiones</taxon>
        <taxon>Iurida</taxon>
        <taxon>Iuroidea</taxon>
        <taxon>Hadrurus</taxon>
    </lineage>
</organism>
<reference evidence="2" key="1">
    <citation type="submission" date="2016-11" db="EMBL/GenBank/DDBJ databases">
        <title>Venom-gland transcriptomics and venom proteomics of the black-back scorpion (Hadrurus spadix) reveal detectability challenges and an unexplored realm of animal toxin diversity.</title>
        <authorList>
            <person name="Rokyta D.R."/>
            <person name="Ward M.J."/>
        </authorList>
    </citation>
    <scope>NUCLEOTIDE SEQUENCE</scope>
    <source>
        <tissue evidence="2">Venom gland</tissue>
    </source>
</reference>
<dbReference type="PROSITE" id="PS51352">
    <property type="entry name" value="THIOREDOXIN_2"/>
    <property type="match status" value="1"/>
</dbReference>
<dbReference type="EMBL" id="GFAH01000405">
    <property type="protein sequence ID" value="JAV47984.1"/>
    <property type="molecule type" value="Transcribed_RNA"/>
</dbReference>
<dbReference type="InterPro" id="IPR013766">
    <property type="entry name" value="Thioredoxin_domain"/>
</dbReference>
<dbReference type="InterPro" id="IPR012336">
    <property type="entry name" value="Thioredoxin-like_fold"/>
</dbReference>
<dbReference type="Gene3D" id="3.40.30.10">
    <property type="entry name" value="Glutaredoxin"/>
    <property type="match status" value="1"/>
</dbReference>
<dbReference type="PANTHER" id="PTHR46762:SF1">
    <property type="entry name" value="NUCLEOREDOXIN-LIKE PROTEIN 2"/>
    <property type="match status" value="1"/>
</dbReference>
<dbReference type="SUPFAM" id="SSF52833">
    <property type="entry name" value="Thioredoxin-like"/>
    <property type="match status" value="1"/>
</dbReference>
<accession>A0A1W7RA19</accession>
<evidence type="ECO:0000259" key="1">
    <source>
        <dbReference type="PROSITE" id="PS51352"/>
    </source>
</evidence>
<protein>
    <submittedName>
        <fullName evidence="2">Nucleoredoxin-like protein 2</fullName>
    </submittedName>
</protein>